<evidence type="ECO:0000313" key="1">
    <source>
        <dbReference type="EMBL" id="KIO44393.1"/>
    </source>
</evidence>
<dbReference type="EMBL" id="JPIU01000039">
    <property type="protein sequence ID" value="KIO44393.1"/>
    <property type="molecule type" value="Genomic_DNA"/>
</dbReference>
<gene>
    <name evidence="1" type="ORF">BA92_09325</name>
</gene>
<dbReference type="AlphaFoldDB" id="A0A0C3MDC2"/>
<name>A0A0C3MDC2_9PORP</name>
<sequence>MRIKIDDLNRIYSGDKRVFSDLNVNIEPGFFCFSVFRNIENVIFACMQSPLQGHSFEKIFFDNDTVAKGDKTICFFEEDPLGETQKTGFQQMTEKREAAIRPDLKHTPVYHIDNLPEKQHRSNSKYELFH</sequence>
<comment type="caution">
    <text evidence="1">The sequence shown here is derived from an EMBL/GenBank/DDBJ whole genome shotgun (WGS) entry which is preliminary data.</text>
</comment>
<accession>A0A0C3MDC2</accession>
<keyword evidence="2" id="KW-1185">Reference proteome</keyword>
<reference evidence="1 2" key="1">
    <citation type="submission" date="2014-07" db="EMBL/GenBank/DDBJ databases">
        <title>Porphyromonadaceae bacterium OUH 308042 = ATCC BAA-2681 = DSM 28342 draft genome.</title>
        <authorList>
            <person name="Sydenham T.V."/>
            <person name="Hasman H."/>
            <person name="Justensen U.S."/>
        </authorList>
    </citation>
    <scope>NUCLEOTIDE SEQUENCE [LARGE SCALE GENOMIC DNA]</scope>
    <source>
        <strain evidence="1 2">OUH 308042</strain>
    </source>
</reference>
<proteinExistence type="predicted"/>
<protein>
    <submittedName>
        <fullName evidence="1">Uncharacterized protein</fullName>
    </submittedName>
</protein>
<evidence type="ECO:0000313" key="2">
    <source>
        <dbReference type="Proteomes" id="UP000031980"/>
    </source>
</evidence>
<organism evidence="1 2">
    <name type="scientific">Sanguibacteroides justesenii</name>
    <dbReference type="NCBI Taxonomy" id="1547597"/>
    <lineage>
        <taxon>Bacteria</taxon>
        <taxon>Pseudomonadati</taxon>
        <taxon>Bacteroidota</taxon>
        <taxon>Bacteroidia</taxon>
        <taxon>Bacteroidales</taxon>
        <taxon>Porphyromonadaceae</taxon>
        <taxon>Sanguibacteroides</taxon>
    </lineage>
</organism>
<dbReference type="Proteomes" id="UP000031980">
    <property type="component" value="Unassembled WGS sequence"/>
</dbReference>
<dbReference type="RefSeq" id="WP_041505227.1">
    <property type="nucleotide sequence ID" value="NZ_JPIU01000039.1"/>
</dbReference>